<name>A0AAD7SC96_9TELE</name>
<evidence type="ECO:0000256" key="1">
    <source>
        <dbReference type="SAM" id="MobiDB-lite"/>
    </source>
</evidence>
<evidence type="ECO:0000313" key="3">
    <source>
        <dbReference type="Proteomes" id="UP001221898"/>
    </source>
</evidence>
<organism evidence="2 3">
    <name type="scientific">Aldrovandia affinis</name>
    <dbReference type="NCBI Taxonomy" id="143900"/>
    <lineage>
        <taxon>Eukaryota</taxon>
        <taxon>Metazoa</taxon>
        <taxon>Chordata</taxon>
        <taxon>Craniata</taxon>
        <taxon>Vertebrata</taxon>
        <taxon>Euteleostomi</taxon>
        <taxon>Actinopterygii</taxon>
        <taxon>Neopterygii</taxon>
        <taxon>Teleostei</taxon>
        <taxon>Notacanthiformes</taxon>
        <taxon>Halosauridae</taxon>
        <taxon>Aldrovandia</taxon>
    </lineage>
</organism>
<evidence type="ECO:0000313" key="2">
    <source>
        <dbReference type="EMBL" id="KAJ8399653.1"/>
    </source>
</evidence>
<dbReference type="Proteomes" id="UP001221898">
    <property type="component" value="Unassembled WGS sequence"/>
</dbReference>
<comment type="caution">
    <text evidence="2">The sequence shown here is derived from an EMBL/GenBank/DDBJ whole genome shotgun (WGS) entry which is preliminary data.</text>
</comment>
<feature type="region of interest" description="Disordered" evidence="1">
    <location>
        <begin position="35"/>
        <end position="120"/>
    </location>
</feature>
<reference evidence="2" key="1">
    <citation type="journal article" date="2023" name="Science">
        <title>Genome structures resolve the early diversification of teleost fishes.</title>
        <authorList>
            <person name="Parey E."/>
            <person name="Louis A."/>
            <person name="Montfort J."/>
            <person name="Bouchez O."/>
            <person name="Roques C."/>
            <person name="Iampietro C."/>
            <person name="Lluch J."/>
            <person name="Castinel A."/>
            <person name="Donnadieu C."/>
            <person name="Desvignes T."/>
            <person name="Floi Bucao C."/>
            <person name="Jouanno E."/>
            <person name="Wen M."/>
            <person name="Mejri S."/>
            <person name="Dirks R."/>
            <person name="Jansen H."/>
            <person name="Henkel C."/>
            <person name="Chen W.J."/>
            <person name="Zahm M."/>
            <person name="Cabau C."/>
            <person name="Klopp C."/>
            <person name="Thompson A.W."/>
            <person name="Robinson-Rechavi M."/>
            <person name="Braasch I."/>
            <person name="Lecointre G."/>
            <person name="Bobe J."/>
            <person name="Postlethwait J.H."/>
            <person name="Berthelot C."/>
            <person name="Roest Crollius H."/>
            <person name="Guiguen Y."/>
        </authorList>
    </citation>
    <scope>NUCLEOTIDE SEQUENCE</scope>
    <source>
        <strain evidence="2">NC1722</strain>
    </source>
</reference>
<keyword evidence="3" id="KW-1185">Reference proteome</keyword>
<feature type="region of interest" description="Disordered" evidence="1">
    <location>
        <begin position="140"/>
        <end position="178"/>
    </location>
</feature>
<feature type="compositionally biased region" description="Polar residues" evidence="1">
    <location>
        <begin position="80"/>
        <end position="90"/>
    </location>
</feature>
<protein>
    <submittedName>
        <fullName evidence="2">Uncharacterized protein</fullName>
    </submittedName>
</protein>
<proteinExistence type="predicted"/>
<gene>
    <name evidence="2" type="ORF">AAFF_G00407580</name>
</gene>
<accession>A0AAD7SC96</accession>
<dbReference type="EMBL" id="JAINUG010000081">
    <property type="protein sequence ID" value="KAJ8399653.1"/>
    <property type="molecule type" value="Genomic_DNA"/>
</dbReference>
<sequence>MRSRSPGLPCPASGRPHTGRGLAFRISSFWRAGCGALGQPPAQSETCRPAFSPAQHLARERTEAGFGVQLEEQPRPPGPANQTAPHQSPGTGSGLDTGPARGSAAVCHEASADPTLQLTEVPIKQSSAKARAGVWPLDQLLCEDPPPRPRGESAVTPCDRGRMVADPMLEPSPRPPTL</sequence>
<dbReference type="AlphaFoldDB" id="A0AAD7SC96"/>